<organism evidence="1 2">
    <name type="scientific">Acropora cervicornis</name>
    <name type="common">Staghorn coral</name>
    <dbReference type="NCBI Taxonomy" id="6130"/>
    <lineage>
        <taxon>Eukaryota</taxon>
        <taxon>Metazoa</taxon>
        <taxon>Cnidaria</taxon>
        <taxon>Anthozoa</taxon>
        <taxon>Hexacorallia</taxon>
        <taxon>Scleractinia</taxon>
        <taxon>Astrocoeniina</taxon>
        <taxon>Acroporidae</taxon>
        <taxon>Acropora</taxon>
    </lineage>
</organism>
<accession>A0AAD9QLE1</accession>
<sequence>FEFNLLHLKRRKEAYDIVIDAKTMIFINILRKFSSIAKNEPIELSEVKSGQYSAHFSYLLRSFVAQEISHENYAIGKGIPRIIQYSQIFDPPNPDFKCLFDKTEHLKKR</sequence>
<reference evidence="1" key="1">
    <citation type="journal article" date="2023" name="G3 (Bethesda)">
        <title>Whole genome assembly and annotation of the endangered Caribbean coral Acropora cervicornis.</title>
        <authorList>
            <person name="Selwyn J.D."/>
            <person name="Vollmer S.V."/>
        </authorList>
    </citation>
    <scope>NUCLEOTIDE SEQUENCE</scope>
    <source>
        <strain evidence="1">K2</strain>
    </source>
</reference>
<name>A0AAD9QLE1_ACRCE</name>
<dbReference type="Proteomes" id="UP001249851">
    <property type="component" value="Unassembled WGS sequence"/>
</dbReference>
<feature type="non-terminal residue" evidence="1">
    <location>
        <position position="1"/>
    </location>
</feature>
<dbReference type="AlphaFoldDB" id="A0AAD9QLE1"/>
<comment type="caution">
    <text evidence="1">The sequence shown here is derived from an EMBL/GenBank/DDBJ whole genome shotgun (WGS) entry which is preliminary data.</text>
</comment>
<evidence type="ECO:0000313" key="2">
    <source>
        <dbReference type="Proteomes" id="UP001249851"/>
    </source>
</evidence>
<gene>
    <name evidence="1" type="ORF">P5673_013445</name>
</gene>
<proteinExistence type="predicted"/>
<evidence type="ECO:0000313" key="1">
    <source>
        <dbReference type="EMBL" id="KAK2563106.1"/>
    </source>
</evidence>
<protein>
    <submittedName>
        <fullName evidence="1">Uncharacterized protein</fullName>
    </submittedName>
</protein>
<dbReference type="EMBL" id="JARQWQ010000026">
    <property type="protein sequence ID" value="KAK2563106.1"/>
    <property type="molecule type" value="Genomic_DNA"/>
</dbReference>
<reference evidence="1" key="2">
    <citation type="journal article" date="2023" name="Science">
        <title>Genomic signatures of disease resistance in endangered staghorn corals.</title>
        <authorList>
            <person name="Vollmer S.V."/>
            <person name="Selwyn J.D."/>
            <person name="Despard B.A."/>
            <person name="Roesel C.L."/>
        </authorList>
    </citation>
    <scope>NUCLEOTIDE SEQUENCE</scope>
    <source>
        <strain evidence="1">K2</strain>
    </source>
</reference>
<keyword evidence="2" id="KW-1185">Reference proteome</keyword>